<dbReference type="Proteomes" id="UP000752647">
    <property type="component" value="Unassembled WGS sequence"/>
</dbReference>
<dbReference type="AlphaFoldDB" id="A0A9Q3SX84"/>
<dbReference type="RefSeq" id="WP_224143947.1">
    <property type="nucleotide sequence ID" value="NZ_CBCPIF010000001.1"/>
</dbReference>
<sequence length="246" mass="27926">MDTENIPGKWNLYDFTGLPSFDNWAEGAEANSTYRQKKDEIAKNRITYKWVTIISIIVGICVAGSGIGLLVFIIPFLFRKNGTFNKKLTQKLVEVENNFNDTLYRHTDMFIKPLAAKLMLAEWKSFRTVRQCLVYSNQRLIYFDVDKELLVAYNKENIKEVSRERLHTGAHTTGQSTSLGGGTTLGKTNIMVGGAQTNTESDVTNFYQWHFDILTDFISYPKVSLILDDSPKVEDLIGTAYSILKP</sequence>
<proteinExistence type="predicted"/>
<keyword evidence="1" id="KW-0812">Transmembrane</keyword>
<protein>
    <submittedName>
        <fullName evidence="2">Uncharacterized protein</fullName>
    </submittedName>
</protein>
<organism evidence="2 3">
    <name type="scientific">Leuconostoc gasicomitatum</name>
    <dbReference type="NCBI Taxonomy" id="115778"/>
    <lineage>
        <taxon>Bacteria</taxon>
        <taxon>Bacillati</taxon>
        <taxon>Bacillota</taxon>
        <taxon>Bacilli</taxon>
        <taxon>Lactobacillales</taxon>
        <taxon>Lactobacillaceae</taxon>
        <taxon>Leuconostoc</taxon>
        <taxon>Leuconostoc gelidum group</taxon>
    </lineage>
</organism>
<keyword evidence="1" id="KW-1133">Transmembrane helix</keyword>
<accession>A0A9Q3SX84</accession>
<reference evidence="2" key="1">
    <citation type="submission" date="2021-05" db="EMBL/GenBank/DDBJ databases">
        <title>Pangenome of Leuconostoc gelidum warrants species status for Leuconostoc gelidum subsp. gasicomitatum.</title>
        <authorList>
            <person name="Johansson P."/>
            <person name="Sade E."/>
            <person name="Hultman J."/>
            <person name="Auvinen P."/>
            <person name="Bjorkroth J."/>
        </authorList>
    </citation>
    <scope>NUCLEOTIDE SEQUENCE</scope>
    <source>
        <strain evidence="2">A.21.4</strain>
    </source>
</reference>
<evidence type="ECO:0000313" key="2">
    <source>
        <dbReference type="EMBL" id="MBZ5961749.1"/>
    </source>
</evidence>
<evidence type="ECO:0000256" key="1">
    <source>
        <dbReference type="SAM" id="Phobius"/>
    </source>
</evidence>
<gene>
    <name evidence="2" type="ORF">KIJ12_00975</name>
</gene>
<keyword evidence="1" id="KW-0472">Membrane</keyword>
<dbReference type="EMBL" id="JAHBFI010000001">
    <property type="protein sequence ID" value="MBZ5961749.1"/>
    <property type="molecule type" value="Genomic_DNA"/>
</dbReference>
<feature type="transmembrane region" description="Helical" evidence="1">
    <location>
        <begin position="53"/>
        <end position="78"/>
    </location>
</feature>
<evidence type="ECO:0000313" key="3">
    <source>
        <dbReference type="Proteomes" id="UP000752647"/>
    </source>
</evidence>
<comment type="caution">
    <text evidence="2">The sequence shown here is derived from an EMBL/GenBank/DDBJ whole genome shotgun (WGS) entry which is preliminary data.</text>
</comment>
<name>A0A9Q3SX84_9LACO</name>